<reference evidence="3 4" key="1">
    <citation type="submission" date="2014-08" db="EMBL/GenBank/DDBJ databases">
        <title>Complete genome sequence of Corynebacterium phocae M408/89/1(T)(=DSM 44612(T)), isolated from the common seal (Phoca vitulina).</title>
        <authorList>
            <person name="Ruckert C."/>
            <person name="Albersmeier A."/>
            <person name="Winkler A."/>
            <person name="Kalinowski J."/>
        </authorList>
    </citation>
    <scope>NUCLEOTIDE SEQUENCE [LARGE SCALE GENOMIC DNA]</scope>
    <source>
        <strain evidence="3 4">M408/89/1</strain>
    </source>
</reference>
<keyword evidence="2" id="KW-0732">Signal</keyword>
<dbReference type="Proteomes" id="UP000185491">
    <property type="component" value="Chromosome"/>
</dbReference>
<keyword evidence="4" id="KW-1185">Reference proteome</keyword>
<feature type="signal peptide" evidence="2">
    <location>
        <begin position="1"/>
        <end position="26"/>
    </location>
</feature>
<proteinExistence type="predicted"/>
<dbReference type="RefSeq" id="WP_075734633.1">
    <property type="nucleotide sequence ID" value="NZ_CP009249.1"/>
</dbReference>
<sequence>MNIFRLVCVPLLGVLAVVALSSCSVAVGLLAGGDALVADDRKPCFPYEPTGISDAEELHWYAYAIERQGKGECLGYEDYLSFHEDYRQSKQRAPATTARPTSFKDSPDGSEDTAPPRRRETRTTGREAPGQSLPQQHRKIYRNSKNYEYLATDGLIVPGGKYLIDHAGEVTTCSWGWTVTDPDQASGRVFNLTAGHCGTVGDQVYVQKTGQNPVRVGEFVESLYRGDTRFEDYGLIEILPEYHQYITGAPNVSFNHRPAVLIGWKGEEWVKSNRPYICRLGWRSGLSCGDFIRMDSDITLRYENISDHGDSGGVIFAQDPADPTGQSIQAIGISSFLEYADATAGGGKLIEPVMLRYGLAVSD</sequence>
<dbReference type="AlphaFoldDB" id="A0A1L7D4C0"/>
<evidence type="ECO:0000313" key="4">
    <source>
        <dbReference type="Proteomes" id="UP000185491"/>
    </source>
</evidence>
<organism evidence="3 4">
    <name type="scientific">Corynebacterium phocae</name>
    <dbReference type="NCBI Taxonomy" id="161895"/>
    <lineage>
        <taxon>Bacteria</taxon>
        <taxon>Bacillati</taxon>
        <taxon>Actinomycetota</taxon>
        <taxon>Actinomycetes</taxon>
        <taxon>Mycobacteriales</taxon>
        <taxon>Corynebacteriaceae</taxon>
        <taxon>Corynebacterium</taxon>
    </lineage>
</organism>
<dbReference type="STRING" id="161895.CPHO_07635"/>
<feature type="compositionally biased region" description="Basic and acidic residues" evidence="1">
    <location>
        <begin position="114"/>
        <end position="125"/>
    </location>
</feature>
<dbReference type="SUPFAM" id="SSF50494">
    <property type="entry name" value="Trypsin-like serine proteases"/>
    <property type="match status" value="1"/>
</dbReference>
<dbReference type="OrthoDB" id="8781117at2"/>
<dbReference type="KEGG" id="cpho:CPHO_07635"/>
<dbReference type="Gene3D" id="2.40.10.10">
    <property type="entry name" value="Trypsin-like serine proteases"/>
    <property type="match status" value="2"/>
</dbReference>
<protein>
    <recommendedName>
        <fullName evidence="5">Peptidase S1 domain-containing protein</fullName>
    </recommendedName>
</protein>
<evidence type="ECO:0000313" key="3">
    <source>
        <dbReference type="EMBL" id="APT92782.1"/>
    </source>
</evidence>
<dbReference type="InterPro" id="IPR009003">
    <property type="entry name" value="Peptidase_S1_PA"/>
</dbReference>
<dbReference type="EMBL" id="CP009249">
    <property type="protein sequence ID" value="APT92782.1"/>
    <property type="molecule type" value="Genomic_DNA"/>
</dbReference>
<feature type="chain" id="PRO_5013176911" description="Peptidase S1 domain-containing protein" evidence="2">
    <location>
        <begin position="27"/>
        <end position="363"/>
    </location>
</feature>
<name>A0A1L7D4C0_9CORY</name>
<accession>A0A1L7D4C0</accession>
<evidence type="ECO:0000256" key="2">
    <source>
        <dbReference type="SAM" id="SignalP"/>
    </source>
</evidence>
<dbReference type="PROSITE" id="PS51257">
    <property type="entry name" value="PROKAR_LIPOPROTEIN"/>
    <property type="match status" value="1"/>
</dbReference>
<evidence type="ECO:0000256" key="1">
    <source>
        <dbReference type="SAM" id="MobiDB-lite"/>
    </source>
</evidence>
<evidence type="ECO:0008006" key="5">
    <source>
        <dbReference type="Google" id="ProtNLM"/>
    </source>
</evidence>
<feature type="region of interest" description="Disordered" evidence="1">
    <location>
        <begin position="90"/>
        <end position="138"/>
    </location>
</feature>
<gene>
    <name evidence="3" type="ORF">CPHO_07635</name>
</gene>
<dbReference type="InterPro" id="IPR043504">
    <property type="entry name" value="Peptidase_S1_PA_chymotrypsin"/>
</dbReference>